<dbReference type="PANTHER" id="PTHR21581:SF33">
    <property type="entry name" value="D-ALANYL-D-ALANINE CARBOXYPEPTIDASE DACB"/>
    <property type="match status" value="1"/>
</dbReference>
<keyword evidence="2" id="KW-0472">Membrane</keyword>
<dbReference type="Gene3D" id="3.40.710.10">
    <property type="entry name" value="DD-peptidase/beta-lactamase superfamily"/>
    <property type="match status" value="1"/>
</dbReference>
<keyword evidence="4" id="KW-0645">Protease</keyword>
<sequence length="452" mass="47386">MSCGRPGGHPGAAPGLTECRHTLYVPPVDTIRHTSRRTAARTTVAAAVLLPALLSGATTAPAAADEAKPPKPPENMSTVGGERLGLPGTQVALGPGAPKVPKKLTARSWIVADAESGDVLAAHNAHWRLAPASTIKMLFADTLLPKFEADTVYEVRREDLLELGTNSSAVGIEEDHPYTVHDLWNGVFVRSGNDAVHVLAAMNGGLEKTAREMNEHAEALGARDTHVVSPDGYDAEGQTSSAYDLTLIARSGMQKPAFRAYAATAEADFPGEWAEEGKKKPKEDDGPREREHFAIGTTNRLLIGSHGLEPYEGLAGVKNGFTSEAGYTFTGVAQRGERTLLVTVMHPDDDEGANRVYEETADLLDWGFAAAGKVTPVGELVPPRGAQAPPGDPTPVGDEKNAEGTAAGLTASEPPASGASGVSTAVGLIAATGTVLAAAVWFVHRRWPTARD</sequence>
<keyword evidence="4" id="KW-0121">Carboxypeptidase</keyword>
<evidence type="ECO:0000259" key="3">
    <source>
        <dbReference type="Pfam" id="PF00768"/>
    </source>
</evidence>
<dbReference type="GO" id="GO:0006508">
    <property type="term" value="P:proteolysis"/>
    <property type="evidence" value="ECO:0007669"/>
    <property type="project" value="InterPro"/>
</dbReference>
<feature type="transmembrane region" description="Helical" evidence="2">
    <location>
        <begin position="422"/>
        <end position="443"/>
    </location>
</feature>
<organism evidence="4 5">
    <name type="scientific">Streptomyces chumphonensis</name>
    <dbReference type="NCBI Taxonomy" id="1214925"/>
    <lineage>
        <taxon>Bacteria</taxon>
        <taxon>Bacillati</taxon>
        <taxon>Actinomycetota</taxon>
        <taxon>Actinomycetes</taxon>
        <taxon>Kitasatosporales</taxon>
        <taxon>Streptomycetaceae</taxon>
        <taxon>Streptomyces</taxon>
    </lineage>
</organism>
<dbReference type="Pfam" id="PF00768">
    <property type="entry name" value="Peptidase_S11"/>
    <property type="match status" value="1"/>
</dbReference>
<dbReference type="Proteomes" id="UP000632289">
    <property type="component" value="Unassembled WGS sequence"/>
</dbReference>
<dbReference type="PANTHER" id="PTHR21581">
    <property type="entry name" value="D-ALANYL-D-ALANINE CARBOXYPEPTIDASE"/>
    <property type="match status" value="1"/>
</dbReference>
<accession>A0A927F0X8</accession>
<dbReference type="SUPFAM" id="SSF56601">
    <property type="entry name" value="beta-lactamase/transpeptidase-like"/>
    <property type="match status" value="1"/>
</dbReference>
<comment type="caution">
    <text evidence="4">The sequence shown here is derived from an EMBL/GenBank/DDBJ whole genome shotgun (WGS) entry which is preliminary data.</text>
</comment>
<protein>
    <submittedName>
        <fullName evidence="4">D-alanyl-D-alanine carboxypeptidase</fullName>
    </submittedName>
</protein>
<dbReference type="EMBL" id="JACXYU010000005">
    <property type="protein sequence ID" value="MBD3932331.1"/>
    <property type="molecule type" value="Genomic_DNA"/>
</dbReference>
<keyword evidence="2" id="KW-0812">Transmembrane</keyword>
<gene>
    <name evidence="4" type="ORF">IF129_12305</name>
</gene>
<evidence type="ECO:0000256" key="2">
    <source>
        <dbReference type="SAM" id="Phobius"/>
    </source>
</evidence>
<name>A0A927F0X8_9ACTN</name>
<dbReference type="InterPro" id="IPR012338">
    <property type="entry name" value="Beta-lactam/transpept-like"/>
</dbReference>
<keyword evidence="5" id="KW-1185">Reference proteome</keyword>
<dbReference type="AlphaFoldDB" id="A0A927F0X8"/>
<feature type="domain" description="Peptidase S11 D-alanyl-D-alanine carboxypeptidase A N-terminal" evidence="3">
    <location>
        <begin position="101"/>
        <end position="346"/>
    </location>
</feature>
<reference evidence="4" key="1">
    <citation type="submission" date="2020-09" db="EMBL/GenBank/DDBJ databases">
        <title>Secondary metabolite and genome analysis of marine Streptomyces chumphonensis KK1-2T.</title>
        <authorList>
            <person name="Phongsopitanun W."/>
            <person name="Kanchanasin P."/>
            <person name="Pittayakhajonwut P."/>
            <person name="Suwanborirux K."/>
            <person name="Tanasupawat S."/>
        </authorList>
    </citation>
    <scope>NUCLEOTIDE SEQUENCE</scope>
    <source>
        <strain evidence="4">KK1-2</strain>
    </source>
</reference>
<keyword evidence="2" id="KW-1133">Transmembrane helix</keyword>
<proteinExistence type="predicted"/>
<dbReference type="InterPro" id="IPR001967">
    <property type="entry name" value="Peptidase_S11_N"/>
</dbReference>
<evidence type="ECO:0000313" key="5">
    <source>
        <dbReference type="Proteomes" id="UP000632289"/>
    </source>
</evidence>
<keyword evidence="4" id="KW-0378">Hydrolase</keyword>
<dbReference type="GO" id="GO:0009002">
    <property type="term" value="F:serine-type D-Ala-D-Ala carboxypeptidase activity"/>
    <property type="evidence" value="ECO:0007669"/>
    <property type="project" value="InterPro"/>
</dbReference>
<evidence type="ECO:0000256" key="1">
    <source>
        <dbReference type="SAM" id="MobiDB-lite"/>
    </source>
</evidence>
<feature type="region of interest" description="Disordered" evidence="1">
    <location>
        <begin position="380"/>
        <end position="421"/>
    </location>
</feature>
<evidence type="ECO:0000313" key="4">
    <source>
        <dbReference type="EMBL" id="MBD3932331.1"/>
    </source>
</evidence>